<keyword evidence="2" id="KW-1185">Reference proteome</keyword>
<dbReference type="InterPro" id="IPR024747">
    <property type="entry name" value="Pyridox_Oxase-rel"/>
</dbReference>
<gene>
    <name evidence="1" type="ORF">M8H41_05860</name>
</gene>
<dbReference type="PANTHER" id="PTHR34071:SF2">
    <property type="entry name" value="FLAVIN-NUCLEOTIDE-BINDING PROTEIN"/>
    <property type="match status" value="1"/>
</dbReference>
<evidence type="ECO:0000313" key="1">
    <source>
        <dbReference type="EMBL" id="MDO0822379.1"/>
    </source>
</evidence>
<reference evidence="1" key="1">
    <citation type="submission" date="2022-05" db="EMBL/GenBank/DDBJ databases">
        <title>Expanded diversity of anoxic marine methylotrophy in a Black Sea sulfate reducing microorganism.</title>
        <authorList>
            <person name="Fischer P.Q."/>
            <person name="Stams A.J.M."/>
            <person name="Villanueva L."/>
            <person name="Sousa D.Z."/>
        </authorList>
    </citation>
    <scope>NUCLEOTIDE SEQUENCE</scope>
    <source>
        <strain evidence="1">P130</strain>
    </source>
</reference>
<dbReference type="SUPFAM" id="SSF50475">
    <property type="entry name" value="FMN-binding split barrel"/>
    <property type="match status" value="1"/>
</dbReference>
<accession>A0ABT8QPC1</accession>
<dbReference type="EMBL" id="JAMJEV010000004">
    <property type="protein sequence ID" value="MDO0822379.1"/>
    <property type="molecule type" value="Genomic_DNA"/>
</dbReference>
<dbReference type="Pfam" id="PF12900">
    <property type="entry name" value="Pyridox_ox_2"/>
    <property type="match status" value="1"/>
</dbReference>
<proteinExistence type="predicted"/>
<protein>
    <submittedName>
        <fullName evidence="1">Pyridoxamine 5'-phosphate oxidase family protein</fullName>
    </submittedName>
</protein>
<sequence length="156" mass="17726">MRRSDKEITDQNLMDEILKKAQVCRLAVSFKDMPYIVPMNFGYADRVLYFHSAHEGLKVMILRENPQACFEVEINTELVPSEQGCEWTMRYQSVVGFGEVEFIDDIAAKREGMKIIMQQYSNEQPFPADAVLAGVTLFKLKVNTMTGKQSGQSGSM</sequence>
<comment type="caution">
    <text evidence="1">The sequence shown here is derived from an EMBL/GenBank/DDBJ whole genome shotgun (WGS) entry which is preliminary data.</text>
</comment>
<dbReference type="RefSeq" id="WP_298201379.1">
    <property type="nucleotide sequence ID" value="NZ_JAMJEV010000004.1"/>
</dbReference>
<dbReference type="Proteomes" id="UP001176021">
    <property type="component" value="Unassembled WGS sequence"/>
</dbReference>
<name>A0ABT8QPC1_9FIRM</name>
<dbReference type="Gene3D" id="2.30.110.10">
    <property type="entry name" value="Electron Transport, Fmn-binding Protein, Chain A"/>
    <property type="match status" value="1"/>
</dbReference>
<dbReference type="InterPro" id="IPR012349">
    <property type="entry name" value="Split_barrel_FMN-bd"/>
</dbReference>
<evidence type="ECO:0000313" key="2">
    <source>
        <dbReference type="Proteomes" id="UP001176021"/>
    </source>
</evidence>
<organism evidence="1 2">
    <name type="scientific">Desulfosporosinus nitroreducens</name>
    <dbReference type="NCBI Taxonomy" id="2018668"/>
    <lineage>
        <taxon>Bacteria</taxon>
        <taxon>Bacillati</taxon>
        <taxon>Bacillota</taxon>
        <taxon>Clostridia</taxon>
        <taxon>Eubacteriales</taxon>
        <taxon>Desulfitobacteriaceae</taxon>
        <taxon>Desulfosporosinus</taxon>
    </lineage>
</organism>
<dbReference type="PANTHER" id="PTHR34071">
    <property type="entry name" value="5-NITROIMIDAZOLE ANTIBIOTICS RESISTANCE PROTEIN, NIMA-FAMILY-RELATED PROTEIN-RELATED"/>
    <property type="match status" value="1"/>
</dbReference>